<dbReference type="PANTHER" id="PTHR18964:SF149">
    <property type="entry name" value="BIFUNCTIONAL UDP-N-ACETYLGLUCOSAMINE 2-EPIMERASE_N-ACETYLMANNOSAMINE KINASE"/>
    <property type="match status" value="1"/>
</dbReference>
<evidence type="ECO:0000256" key="2">
    <source>
        <dbReference type="ARBA" id="ARBA00012323"/>
    </source>
</evidence>
<dbReference type="EMBL" id="JADIML010000281">
    <property type="protein sequence ID" value="MBO8464225.1"/>
    <property type="molecule type" value="Genomic_DNA"/>
</dbReference>
<dbReference type="GO" id="GO:0004340">
    <property type="term" value="F:glucokinase activity"/>
    <property type="evidence" value="ECO:0007669"/>
    <property type="project" value="UniProtKB-EC"/>
</dbReference>
<evidence type="ECO:0000313" key="9">
    <source>
        <dbReference type="EMBL" id="MBO8464225.1"/>
    </source>
</evidence>
<comment type="caution">
    <text evidence="9">The sequence shown here is derived from an EMBL/GenBank/DDBJ whole genome shotgun (WGS) entry which is preliminary data.</text>
</comment>
<protein>
    <recommendedName>
        <fullName evidence="3">Glucokinase</fullName>
        <ecNumber evidence="2">2.7.1.2</ecNumber>
    </recommendedName>
    <alternativeName>
        <fullName evidence="8">Glucose kinase</fullName>
    </alternativeName>
</protein>
<keyword evidence="6" id="KW-0418">Kinase</keyword>
<evidence type="ECO:0000256" key="4">
    <source>
        <dbReference type="ARBA" id="ARBA00022679"/>
    </source>
</evidence>
<dbReference type="AlphaFoldDB" id="A0A9D9N8S2"/>
<keyword evidence="7" id="KW-0067">ATP-binding</keyword>
<name>A0A9D9N8S2_9FIRM</name>
<dbReference type="InterPro" id="IPR043129">
    <property type="entry name" value="ATPase_NBD"/>
</dbReference>
<evidence type="ECO:0000256" key="1">
    <source>
        <dbReference type="ARBA" id="ARBA00006479"/>
    </source>
</evidence>
<dbReference type="InterPro" id="IPR004654">
    <property type="entry name" value="ROK_glcA"/>
</dbReference>
<reference evidence="9" key="1">
    <citation type="submission" date="2020-10" db="EMBL/GenBank/DDBJ databases">
        <authorList>
            <person name="Gilroy R."/>
        </authorList>
    </citation>
    <scope>NUCLEOTIDE SEQUENCE</scope>
    <source>
        <strain evidence="9">E3-2379</strain>
    </source>
</reference>
<dbReference type="InterPro" id="IPR049874">
    <property type="entry name" value="ROK_cs"/>
</dbReference>
<evidence type="ECO:0000256" key="6">
    <source>
        <dbReference type="ARBA" id="ARBA00022777"/>
    </source>
</evidence>
<dbReference type="SUPFAM" id="SSF53067">
    <property type="entry name" value="Actin-like ATPase domain"/>
    <property type="match status" value="1"/>
</dbReference>
<evidence type="ECO:0000256" key="5">
    <source>
        <dbReference type="ARBA" id="ARBA00022741"/>
    </source>
</evidence>
<comment type="similarity">
    <text evidence="1">Belongs to the ROK (NagC/XylR) family.</text>
</comment>
<gene>
    <name evidence="9" type="ORF">IAC13_09865</name>
</gene>
<dbReference type="NCBIfam" id="TIGR00744">
    <property type="entry name" value="ROK_glcA_fam"/>
    <property type="match status" value="1"/>
</dbReference>
<dbReference type="PANTHER" id="PTHR18964">
    <property type="entry name" value="ROK (REPRESSOR, ORF, KINASE) FAMILY"/>
    <property type="match status" value="1"/>
</dbReference>
<dbReference type="GO" id="GO:0005737">
    <property type="term" value="C:cytoplasm"/>
    <property type="evidence" value="ECO:0007669"/>
    <property type="project" value="InterPro"/>
</dbReference>
<reference evidence="9" key="2">
    <citation type="journal article" date="2021" name="PeerJ">
        <title>Extensive microbial diversity within the chicken gut microbiome revealed by metagenomics and culture.</title>
        <authorList>
            <person name="Gilroy R."/>
            <person name="Ravi A."/>
            <person name="Getino M."/>
            <person name="Pursley I."/>
            <person name="Horton D.L."/>
            <person name="Alikhan N.F."/>
            <person name="Baker D."/>
            <person name="Gharbi K."/>
            <person name="Hall N."/>
            <person name="Watson M."/>
            <person name="Adriaenssens E.M."/>
            <person name="Foster-Nyarko E."/>
            <person name="Jarju S."/>
            <person name="Secka A."/>
            <person name="Antonio M."/>
            <person name="Oren A."/>
            <person name="Chaudhuri R.R."/>
            <person name="La Ragione R."/>
            <person name="Hildebrand F."/>
            <person name="Pallen M.J."/>
        </authorList>
    </citation>
    <scope>NUCLEOTIDE SEQUENCE</scope>
    <source>
        <strain evidence="9">E3-2379</strain>
    </source>
</reference>
<organism evidence="9 10">
    <name type="scientific">Candidatus Scybalomonas excrementavium</name>
    <dbReference type="NCBI Taxonomy" id="2840943"/>
    <lineage>
        <taxon>Bacteria</taxon>
        <taxon>Bacillati</taxon>
        <taxon>Bacillota</taxon>
        <taxon>Clostridia</taxon>
        <taxon>Lachnospirales</taxon>
        <taxon>Lachnospiraceae</taxon>
        <taxon>Lachnospiraceae incertae sedis</taxon>
        <taxon>Candidatus Scybalomonas</taxon>
    </lineage>
</organism>
<dbReference type="Pfam" id="PF00480">
    <property type="entry name" value="ROK"/>
    <property type="match status" value="1"/>
</dbReference>
<dbReference type="Gene3D" id="3.30.420.40">
    <property type="match status" value="2"/>
</dbReference>
<keyword evidence="5" id="KW-0547">Nucleotide-binding</keyword>
<evidence type="ECO:0000256" key="8">
    <source>
        <dbReference type="ARBA" id="ARBA00032386"/>
    </source>
</evidence>
<dbReference type="InterPro" id="IPR000600">
    <property type="entry name" value="ROK"/>
</dbReference>
<dbReference type="EC" id="2.7.1.2" evidence="2"/>
<evidence type="ECO:0000256" key="3">
    <source>
        <dbReference type="ARBA" id="ARBA00014701"/>
    </source>
</evidence>
<dbReference type="GO" id="GO:0005524">
    <property type="term" value="F:ATP binding"/>
    <property type="evidence" value="ECO:0007669"/>
    <property type="project" value="UniProtKB-KW"/>
</dbReference>
<dbReference type="PROSITE" id="PS01125">
    <property type="entry name" value="ROK"/>
    <property type="match status" value="1"/>
</dbReference>
<proteinExistence type="inferred from homology"/>
<keyword evidence="4 9" id="KW-0808">Transferase</keyword>
<accession>A0A9D9N8S2</accession>
<dbReference type="Proteomes" id="UP000823618">
    <property type="component" value="Unassembled WGS sequence"/>
</dbReference>
<dbReference type="GO" id="GO:0006096">
    <property type="term" value="P:glycolytic process"/>
    <property type="evidence" value="ECO:0007669"/>
    <property type="project" value="InterPro"/>
</dbReference>
<sequence>MKYVIGIDIGGTTVKIGLFQTDATLVDKWEIPTRIEENGAYILSDIATNIQEVLHNKNISKEDVQGVGIGVPGPVTADGVVKSCVNLGWGVFNVANELEKLINIPVKAANDANVAALGEMWNGGAKGHDNVILVTLGTGVGGGVIIDGKVIAGSHGAGGEIGHATVNPHETVSCNCGKKGCLEQYSSATGLIRNMKETLKRTTTPSVLRELDDFMAKEILDAAKAGDLLAKEEFEKFCCILGRALANFSVVADPEVIVIGGGVSKAGTFLTECIQKYFDEYAFLACKETKIVLAELGNDAGIYGAAKLVI</sequence>
<evidence type="ECO:0000256" key="7">
    <source>
        <dbReference type="ARBA" id="ARBA00022840"/>
    </source>
</evidence>
<evidence type="ECO:0000313" key="10">
    <source>
        <dbReference type="Proteomes" id="UP000823618"/>
    </source>
</evidence>